<dbReference type="Proteomes" id="UP000029643">
    <property type="component" value="Unassembled WGS sequence"/>
</dbReference>
<name>A0A090WXT1_9FLAO</name>
<evidence type="ECO:0000313" key="2">
    <source>
        <dbReference type="Proteomes" id="UP000029643"/>
    </source>
</evidence>
<protein>
    <submittedName>
        <fullName evidence="1">Putative outer membrane protein</fullName>
    </submittedName>
</protein>
<evidence type="ECO:0000313" key="1">
    <source>
        <dbReference type="EMBL" id="GAL80244.1"/>
    </source>
</evidence>
<accession>A0A090WXT1</accession>
<dbReference type="EMBL" id="BBNU01000009">
    <property type="protein sequence ID" value="GAL80244.1"/>
    <property type="molecule type" value="Genomic_DNA"/>
</dbReference>
<comment type="caution">
    <text evidence="1">The sequence shown here is derived from an EMBL/GenBank/DDBJ whole genome shotgun (WGS) entry which is preliminary data.</text>
</comment>
<dbReference type="AlphaFoldDB" id="A0A090WXT1"/>
<organism evidence="1 2">
    <name type="scientific">Algibacter lectus</name>
    <dbReference type="NCBI Taxonomy" id="221126"/>
    <lineage>
        <taxon>Bacteria</taxon>
        <taxon>Pseudomonadati</taxon>
        <taxon>Bacteroidota</taxon>
        <taxon>Flavobacteriia</taxon>
        <taxon>Flavobacteriales</taxon>
        <taxon>Flavobacteriaceae</taxon>
        <taxon>Algibacter</taxon>
    </lineage>
</organism>
<dbReference type="SUPFAM" id="SSF56935">
    <property type="entry name" value="Porins"/>
    <property type="match status" value="1"/>
</dbReference>
<sequence length="338" mass="37105">MQHAGNLGVFPNRPLSTYKINTNYQDEIFRTGMMQNHSLNYSAGTDKSSQYFSAEYLKQEGIIVNTGFERYSFRANSSVNIGKLKVGESMALSFGKQNPELSGGGRSLITHAIKAAPYLPVYNSNNDGGFQGPSSSADGQDAENPVRIQTHPTSINKTLSVIGNLYADLEIIEGLNYKTQVGLDYFTFDGNTFTPSFSDDSVDGSSTHAQNYAEYGRSHTQGQTLIFTNSLSYSTTIAEKHNLELLALAEKTENKSTNFGGSARNLITNELVQFGATTPSIGSGSSETNRLGYLGRVNYNFEDKYILSASIRRDASSRFGANNRWGNISIGFFRLEYC</sequence>
<gene>
    <name evidence="1" type="ORF">JCM19274_3814</name>
</gene>
<reference evidence="1 2" key="1">
    <citation type="journal article" date="2014" name="Genome Announc.">
        <title>Draft Genome Sequences of Marine Flavobacterium Algibacter lectus Strains SS8 and NR4.</title>
        <authorList>
            <person name="Takatani N."/>
            <person name="Nakanishi M."/>
            <person name="Meirelles P."/>
            <person name="Mino S."/>
            <person name="Suda W."/>
            <person name="Oshima K."/>
            <person name="Hattori M."/>
            <person name="Ohkuma M."/>
            <person name="Hosokawa M."/>
            <person name="Miyashita K."/>
            <person name="Thompson F.L."/>
            <person name="Niwa A."/>
            <person name="Sawabe T."/>
            <person name="Sawabe T."/>
        </authorList>
    </citation>
    <scope>NUCLEOTIDE SEQUENCE [LARGE SCALE GENOMIC DNA]</scope>
    <source>
        <strain evidence="2">JCM19274</strain>
    </source>
</reference>
<proteinExistence type="predicted"/>